<dbReference type="InterPro" id="IPR002933">
    <property type="entry name" value="Peptidase_M20"/>
</dbReference>
<evidence type="ECO:0000256" key="3">
    <source>
        <dbReference type="ARBA" id="ARBA00006247"/>
    </source>
</evidence>
<evidence type="ECO:0000256" key="9">
    <source>
        <dbReference type="ARBA" id="ARBA00023154"/>
    </source>
</evidence>
<dbReference type="RefSeq" id="WP_371755981.1">
    <property type="nucleotide sequence ID" value="NZ_JAYJLD010000054.1"/>
</dbReference>
<feature type="domain" description="Peptidase M20 dimerisation" evidence="11">
    <location>
        <begin position="177"/>
        <end position="283"/>
    </location>
</feature>
<proteinExistence type="inferred from homology"/>
<dbReference type="PIRSF" id="PIRSF036696">
    <property type="entry name" value="ACY-1"/>
    <property type="match status" value="1"/>
</dbReference>
<dbReference type="Pfam" id="PF07687">
    <property type="entry name" value="M20_dimer"/>
    <property type="match status" value="1"/>
</dbReference>
<keyword evidence="10" id="KW-0170">Cobalt</keyword>
<keyword evidence="4" id="KW-0028">Amino-acid biosynthesis</keyword>
<evidence type="ECO:0000256" key="5">
    <source>
        <dbReference type="ARBA" id="ARBA00022723"/>
    </source>
</evidence>
<keyword evidence="7" id="KW-0862">Zinc</keyword>
<evidence type="ECO:0000256" key="8">
    <source>
        <dbReference type="ARBA" id="ARBA00022915"/>
    </source>
</evidence>
<name>A0ABU5ZMX5_9BACL</name>
<dbReference type="InterPro" id="IPR036264">
    <property type="entry name" value="Bact_exopeptidase_dim_dom"/>
</dbReference>
<evidence type="ECO:0000259" key="11">
    <source>
        <dbReference type="Pfam" id="PF07687"/>
    </source>
</evidence>
<sequence>MPNSMKQREAVEFLQRLIQINSVNPPGNERWVADVIAERAKKYGLDNEIIRLDENRANIIVRLKGSGSKPALVFSGHLDTVPAGENPWIADPFSGEEIDGKIYGRGASDMKSGVAAMIEAMISLHAAGAEFPGDIIFAGTAGEEVDCLGAQAFMDENVFSAAGAIVIGEPTSGEVFIAHKGALWLEITTYGKTAHGSMPDQGINAIVHMNQIINRLQQYSFSYAEKHQLLGEPTLNISTISGGIKTNVVPDRCVLTVDIRTIPEMEHKQIFREIKAILEELEAATEHFRAEIRVVNDRQSISTDRSHPLVDTAVRTNQQIKGHLSEPKGVNYYTDGSVFAPATGLPIIIYGPGDEKLAHQPDEYVEIDKYLESIQYYAKFARNYFENQ</sequence>
<accession>A0ABU5ZMX5</accession>
<keyword evidence="9" id="KW-0457">Lysine biosynthesis</keyword>
<dbReference type="PANTHER" id="PTHR43808">
    <property type="entry name" value="ACETYLORNITHINE DEACETYLASE"/>
    <property type="match status" value="1"/>
</dbReference>
<evidence type="ECO:0000256" key="7">
    <source>
        <dbReference type="ARBA" id="ARBA00022833"/>
    </source>
</evidence>
<reference evidence="12" key="1">
    <citation type="submission" date="2023-12" db="EMBL/GenBank/DDBJ databases">
        <title>Fervidustalea candida gen. nov., sp. nov., a novel member of the family Paenibacillaceae isolated from a geothermal area.</title>
        <authorList>
            <person name="Li W.-J."/>
            <person name="Jiao J.-Y."/>
            <person name="Chen Y."/>
        </authorList>
    </citation>
    <scope>NUCLEOTIDE SEQUENCE</scope>
    <source>
        <strain evidence="12">SYSU GA230002</strain>
    </source>
</reference>
<organism evidence="12 13">
    <name type="scientific">Ferviditalea candida</name>
    <dbReference type="NCBI Taxonomy" id="3108399"/>
    <lineage>
        <taxon>Bacteria</taxon>
        <taxon>Bacillati</taxon>
        <taxon>Bacillota</taxon>
        <taxon>Bacilli</taxon>
        <taxon>Bacillales</taxon>
        <taxon>Paenibacillaceae</taxon>
        <taxon>Ferviditalea</taxon>
    </lineage>
</organism>
<comment type="similarity">
    <text evidence="3">Belongs to the peptidase M20A family.</text>
</comment>
<dbReference type="Proteomes" id="UP001310386">
    <property type="component" value="Unassembled WGS sequence"/>
</dbReference>
<dbReference type="NCBIfam" id="NF006365">
    <property type="entry name" value="PRK08588.1"/>
    <property type="match status" value="1"/>
</dbReference>
<dbReference type="InterPro" id="IPR050072">
    <property type="entry name" value="Peptidase_M20A"/>
</dbReference>
<dbReference type="CDD" id="cd08659">
    <property type="entry name" value="M20_ArgE_DapE-like"/>
    <property type="match status" value="1"/>
</dbReference>
<keyword evidence="6" id="KW-0378">Hydrolase</keyword>
<dbReference type="InterPro" id="IPR011650">
    <property type="entry name" value="Peptidase_M20_dimer"/>
</dbReference>
<dbReference type="Gene3D" id="3.30.70.360">
    <property type="match status" value="1"/>
</dbReference>
<evidence type="ECO:0000256" key="2">
    <source>
        <dbReference type="ARBA" id="ARBA00001947"/>
    </source>
</evidence>
<evidence type="ECO:0000256" key="1">
    <source>
        <dbReference type="ARBA" id="ARBA00001941"/>
    </source>
</evidence>
<dbReference type="NCBIfam" id="TIGR01910">
    <property type="entry name" value="DapE-ArgE"/>
    <property type="match status" value="1"/>
</dbReference>
<dbReference type="SUPFAM" id="SSF53187">
    <property type="entry name" value="Zn-dependent exopeptidases"/>
    <property type="match status" value="1"/>
</dbReference>
<keyword evidence="8" id="KW-0220">Diaminopimelate biosynthesis</keyword>
<evidence type="ECO:0000313" key="13">
    <source>
        <dbReference type="Proteomes" id="UP001310386"/>
    </source>
</evidence>
<evidence type="ECO:0000313" key="12">
    <source>
        <dbReference type="EMBL" id="MEB3103855.1"/>
    </source>
</evidence>
<keyword evidence="5" id="KW-0479">Metal-binding</keyword>
<evidence type="ECO:0000256" key="10">
    <source>
        <dbReference type="ARBA" id="ARBA00023285"/>
    </source>
</evidence>
<dbReference type="InterPro" id="IPR010182">
    <property type="entry name" value="ArgE/DapE"/>
</dbReference>
<dbReference type="SUPFAM" id="SSF55031">
    <property type="entry name" value="Bacterial exopeptidase dimerisation domain"/>
    <property type="match status" value="1"/>
</dbReference>
<dbReference type="PANTHER" id="PTHR43808:SF8">
    <property type="entry name" value="PEPTIDASE M20 DIMERISATION DOMAIN-CONTAINING PROTEIN"/>
    <property type="match status" value="1"/>
</dbReference>
<comment type="cofactor">
    <cofactor evidence="1">
        <name>Co(2+)</name>
        <dbReference type="ChEBI" id="CHEBI:48828"/>
    </cofactor>
</comment>
<comment type="cofactor">
    <cofactor evidence="2">
        <name>Zn(2+)</name>
        <dbReference type="ChEBI" id="CHEBI:29105"/>
    </cofactor>
</comment>
<dbReference type="EMBL" id="JAYJLD010000054">
    <property type="protein sequence ID" value="MEB3103855.1"/>
    <property type="molecule type" value="Genomic_DNA"/>
</dbReference>
<protein>
    <submittedName>
        <fullName evidence="12">M20 family metallopeptidase</fullName>
    </submittedName>
</protein>
<gene>
    <name evidence="12" type="ORF">VF724_19755</name>
</gene>
<keyword evidence="13" id="KW-1185">Reference proteome</keyword>
<comment type="caution">
    <text evidence="12">The sequence shown here is derived from an EMBL/GenBank/DDBJ whole genome shotgun (WGS) entry which is preliminary data.</text>
</comment>
<evidence type="ECO:0000256" key="6">
    <source>
        <dbReference type="ARBA" id="ARBA00022801"/>
    </source>
</evidence>
<dbReference type="Pfam" id="PF01546">
    <property type="entry name" value="Peptidase_M20"/>
    <property type="match status" value="1"/>
</dbReference>
<evidence type="ECO:0000256" key="4">
    <source>
        <dbReference type="ARBA" id="ARBA00022605"/>
    </source>
</evidence>
<dbReference type="Gene3D" id="3.40.630.10">
    <property type="entry name" value="Zn peptidases"/>
    <property type="match status" value="2"/>
</dbReference>